<keyword evidence="1" id="KW-0472">Membrane</keyword>
<protein>
    <recommendedName>
        <fullName evidence="4">Cytochrome B</fullName>
    </recommendedName>
</protein>
<feature type="transmembrane region" description="Helical" evidence="1">
    <location>
        <begin position="44"/>
        <end position="66"/>
    </location>
</feature>
<feature type="transmembrane region" description="Helical" evidence="1">
    <location>
        <begin position="121"/>
        <end position="141"/>
    </location>
</feature>
<comment type="caution">
    <text evidence="2">The sequence shown here is derived from an EMBL/GenBank/DDBJ whole genome shotgun (WGS) entry which is preliminary data.</text>
</comment>
<sequence length="153" mass="18166">MYIFLLSLHSLFRWLLLGSLLCSIIFSYRSLLRQSVFTPIADRLRHWTATIAHIQLLIGMTLYFQSPIVMFEMFESNGRLWTEHNFYRYVHISLMISAVVMITIGSAKAKRRADDQAKYRTILRWFILALLIIFFAIPWPFSPFASRPLFRHF</sequence>
<accession>A0A2T0U4C0</accession>
<organism evidence="2 3">
    <name type="scientific">Arcticibacter pallidicorallinus</name>
    <dbReference type="NCBI Taxonomy" id="1259464"/>
    <lineage>
        <taxon>Bacteria</taxon>
        <taxon>Pseudomonadati</taxon>
        <taxon>Bacteroidota</taxon>
        <taxon>Sphingobacteriia</taxon>
        <taxon>Sphingobacteriales</taxon>
        <taxon>Sphingobacteriaceae</taxon>
        <taxon>Arcticibacter</taxon>
    </lineage>
</organism>
<dbReference type="EMBL" id="PVTH01000005">
    <property type="protein sequence ID" value="PRY52767.1"/>
    <property type="molecule type" value="Genomic_DNA"/>
</dbReference>
<evidence type="ECO:0000313" key="3">
    <source>
        <dbReference type="Proteomes" id="UP000238034"/>
    </source>
</evidence>
<evidence type="ECO:0000313" key="2">
    <source>
        <dbReference type="EMBL" id="PRY52767.1"/>
    </source>
</evidence>
<proteinExistence type="predicted"/>
<gene>
    <name evidence="2" type="ORF">B0I27_105236</name>
</gene>
<keyword evidence="1" id="KW-1133">Transmembrane helix</keyword>
<keyword evidence="3" id="KW-1185">Reference proteome</keyword>
<reference evidence="2 3" key="1">
    <citation type="submission" date="2018-03" db="EMBL/GenBank/DDBJ databases">
        <title>Genomic Encyclopedia of Type Strains, Phase III (KMG-III): the genomes of soil and plant-associated and newly described type strains.</title>
        <authorList>
            <person name="Whitman W."/>
        </authorList>
    </citation>
    <scope>NUCLEOTIDE SEQUENCE [LARGE SCALE GENOMIC DNA]</scope>
    <source>
        <strain evidence="2 3">CGMCC 1.9313</strain>
    </source>
</reference>
<dbReference type="OrthoDB" id="329514at2"/>
<feature type="transmembrane region" description="Helical" evidence="1">
    <location>
        <begin position="86"/>
        <end position="109"/>
    </location>
</feature>
<dbReference type="AlphaFoldDB" id="A0A2T0U4C0"/>
<keyword evidence="1" id="KW-0812">Transmembrane</keyword>
<name>A0A2T0U4C0_9SPHI</name>
<dbReference type="RefSeq" id="WP_106293174.1">
    <property type="nucleotide sequence ID" value="NZ_PVTH01000005.1"/>
</dbReference>
<evidence type="ECO:0000256" key="1">
    <source>
        <dbReference type="SAM" id="Phobius"/>
    </source>
</evidence>
<evidence type="ECO:0008006" key="4">
    <source>
        <dbReference type="Google" id="ProtNLM"/>
    </source>
</evidence>
<feature type="transmembrane region" description="Helical" evidence="1">
    <location>
        <begin position="12"/>
        <end position="32"/>
    </location>
</feature>
<dbReference type="Proteomes" id="UP000238034">
    <property type="component" value="Unassembled WGS sequence"/>
</dbReference>